<reference evidence="2 3" key="1">
    <citation type="submission" date="2014-06" db="EMBL/GenBank/DDBJ databases">
        <authorList>
            <person name="Swart Estienne"/>
        </authorList>
    </citation>
    <scope>NUCLEOTIDE SEQUENCE [LARGE SCALE GENOMIC DNA]</scope>
    <source>
        <strain evidence="2 3">130c</strain>
    </source>
</reference>
<dbReference type="AlphaFoldDB" id="A0A078A2Y1"/>
<feature type="compositionally biased region" description="Basic residues" evidence="1">
    <location>
        <begin position="365"/>
        <end position="389"/>
    </location>
</feature>
<name>A0A078A2Y1_STYLE</name>
<dbReference type="EMBL" id="CCKQ01005034">
    <property type="protein sequence ID" value="CDW76187.1"/>
    <property type="molecule type" value="Genomic_DNA"/>
</dbReference>
<feature type="compositionally biased region" description="Low complexity" evidence="1">
    <location>
        <begin position="291"/>
        <end position="315"/>
    </location>
</feature>
<evidence type="ECO:0000313" key="3">
    <source>
        <dbReference type="Proteomes" id="UP000039865"/>
    </source>
</evidence>
<proteinExistence type="predicted"/>
<accession>A0A078A2Y1</accession>
<organism evidence="2 3">
    <name type="scientific">Stylonychia lemnae</name>
    <name type="common">Ciliate</name>
    <dbReference type="NCBI Taxonomy" id="5949"/>
    <lineage>
        <taxon>Eukaryota</taxon>
        <taxon>Sar</taxon>
        <taxon>Alveolata</taxon>
        <taxon>Ciliophora</taxon>
        <taxon>Intramacronucleata</taxon>
        <taxon>Spirotrichea</taxon>
        <taxon>Stichotrichia</taxon>
        <taxon>Sporadotrichida</taxon>
        <taxon>Oxytrichidae</taxon>
        <taxon>Stylonychinae</taxon>
        <taxon>Stylonychia</taxon>
    </lineage>
</organism>
<evidence type="ECO:0000256" key="1">
    <source>
        <dbReference type="SAM" id="MobiDB-lite"/>
    </source>
</evidence>
<sequence>MASQTQNTDDQQSNKYLNKGLQLNYQSNQYPMHYHLNMKSESQAQYNLRLETNNQSSNISDRTLVKNQVFDSHHRLIKKNHRSYLSSPDSHHRTKLSHYKEDTVLMRNSQKIGEDDLQNDSQMLRDIVELYTMKKESSIRLKSLNIDNSHFTDQKQKIRSFHETLSILDSQLNEQNYQGQENNFMSLVSTKSLKSLKNNTLNISPLKSNQQQLTSKNLLTILSELQTIGKWRPNESRQQYIADLSKLILKKLVEVQSCDQEHQRIMKCEKDALIYLKDLKRRIFPQIDQTESNLSQNEEGEEGSSYYGESDSQSNKLEMNQTIDQRVQENEQDLIKIIEPIPEESEKLDVVDQIKKTKSSSSKGSKLKNKNKRGAFYGRNKKSPKRKDTKKTTQGSEKFITIELEH</sequence>
<dbReference type="InParanoid" id="A0A078A2Y1"/>
<gene>
    <name evidence="2" type="primary">Contig12932.g13799</name>
    <name evidence="2" type="ORF">STYLEM_5186</name>
</gene>
<feature type="region of interest" description="Disordered" evidence="1">
    <location>
        <begin position="290"/>
        <end position="315"/>
    </location>
</feature>
<protein>
    <submittedName>
        <fullName evidence="2">Uncharacterized protein</fullName>
    </submittedName>
</protein>
<dbReference type="Proteomes" id="UP000039865">
    <property type="component" value="Unassembled WGS sequence"/>
</dbReference>
<feature type="region of interest" description="Disordered" evidence="1">
    <location>
        <begin position="347"/>
        <end position="406"/>
    </location>
</feature>
<evidence type="ECO:0000313" key="2">
    <source>
        <dbReference type="EMBL" id="CDW76187.1"/>
    </source>
</evidence>
<keyword evidence="3" id="KW-1185">Reference proteome</keyword>